<sequence>METMQASGRAPAPVPIRAGAGLKPQHYQSVIEDQPDIGWFEIHPENYMGKGGPPLRYLEKIRQDYPISLHSVGTSLGSHLPLDREHLQQLKSLVDRFEPGLVSEHLSWSHGYEWYTHDLMPLVYTEESLQVMVEHIEQVQEYLQRQILIENPSSYLQFKASEMPEQVFYVEAAKRSGAGLLVDVNNVFVSCTNHGWNIDDYLSEIPIELIGEIHLSGHSVQQVEGRTLRIDDHGSPVCSEVWSLYQAFISQFGLAPTLIEWDSNIPEFPQLLEEVSSAQSLIDAVAETEVRNVVTG</sequence>
<evidence type="ECO:0000313" key="1">
    <source>
        <dbReference type="EMBL" id="MCG7940331.1"/>
    </source>
</evidence>
<proteinExistence type="predicted"/>
<dbReference type="SUPFAM" id="SSF51658">
    <property type="entry name" value="Xylose isomerase-like"/>
    <property type="match status" value="1"/>
</dbReference>
<dbReference type="AlphaFoldDB" id="A0A9E4K7I5"/>
<dbReference type="NCBIfam" id="NF003818">
    <property type="entry name" value="PRK05409.1"/>
    <property type="match status" value="1"/>
</dbReference>
<accession>A0A9E4K7I5</accession>
<gene>
    <name evidence="1" type="ORF">JAZ04_15975</name>
</gene>
<protein>
    <submittedName>
        <fullName evidence="1">DUF692 domain-containing protein</fullName>
    </submittedName>
</protein>
<comment type="caution">
    <text evidence="1">The sequence shown here is derived from an EMBL/GenBank/DDBJ whole genome shotgun (WGS) entry which is preliminary data.</text>
</comment>
<organism evidence="1 2">
    <name type="scientific">Candidatus Thiodiazotropha lotti</name>
    <dbReference type="NCBI Taxonomy" id="2792787"/>
    <lineage>
        <taxon>Bacteria</taxon>
        <taxon>Pseudomonadati</taxon>
        <taxon>Pseudomonadota</taxon>
        <taxon>Gammaproteobacteria</taxon>
        <taxon>Chromatiales</taxon>
        <taxon>Sedimenticolaceae</taxon>
        <taxon>Candidatus Thiodiazotropha</taxon>
    </lineage>
</organism>
<name>A0A9E4K7I5_9GAMM</name>
<reference evidence="1" key="1">
    <citation type="journal article" date="2021" name="Proc. Natl. Acad. Sci. U.S.A.">
        <title>Global biogeography of chemosynthetic symbionts reveals both localized and globally distributed symbiont groups. .</title>
        <authorList>
            <person name="Osvatic J.T."/>
            <person name="Wilkins L.G.E."/>
            <person name="Leibrecht L."/>
            <person name="Leray M."/>
            <person name="Zauner S."/>
            <person name="Polzin J."/>
            <person name="Camacho Y."/>
            <person name="Gros O."/>
            <person name="van Gils J.A."/>
            <person name="Eisen J.A."/>
            <person name="Petersen J.M."/>
            <person name="Yuen B."/>
        </authorList>
    </citation>
    <scope>NUCLEOTIDE SEQUENCE</scope>
    <source>
        <strain evidence="1">MAGL173</strain>
    </source>
</reference>
<dbReference type="EMBL" id="JAEPDI010000013">
    <property type="protein sequence ID" value="MCG7940331.1"/>
    <property type="molecule type" value="Genomic_DNA"/>
</dbReference>
<dbReference type="PANTHER" id="PTHR42194">
    <property type="entry name" value="UPF0276 PROTEIN HI_1600"/>
    <property type="match status" value="1"/>
</dbReference>
<dbReference type="PANTHER" id="PTHR42194:SF1">
    <property type="entry name" value="UPF0276 PROTEIN HI_1600"/>
    <property type="match status" value="1"/>
</dbReference>
<dbReference type="Pfam" id="PF05114">
    <property type="entry name" value="MbnB_TglH_ChrH"/>
    <property type="match status" value="1"/>
</dbReference>
<evidence type="ECO:0000313" key="2">
    <source>
        <dbReference type="Proteomes" id="UP000886687"/>
    </source>
</evidence>
<dbReference type="Proteomes" id="UP000886687">
    <property type="component" value="Unassembled WGS sequence"/>
</dbReference>
<dbReference type="Gene3D" id="3.20.20.150">
    <property type="entry name" value="Divalent-metal-dependent TIM barrel enzymes"/>
    <property type="match status" value="1"/>
</dbReference>
<dbReference type="InterPro" id="IPR036237">
    <property type="entry name" value="Xyl_isomerase-like_sf"/>
</dbReference>
<dbReference type="InterPro" id="IPR007801">
    <property type="entry name" value="MbnB/TglH/ChrH"/>
</dbReference>